<reference evidence="8" key="3">
    <citation type="submission" date="2025-04" db="UniProtKB">
        <authorList>
            <consortium name="RefSeq"/>
        </authorList>
    </citation>
    <scope>IDENTIFICATION</scope>
    <source>
        <strain evidence="8">Nigerian</strain>
        <tissue evidence="8">Liver and blood</tissue>
    </source>
</reference>
<dbReference type="InterPro" id="IPR036179">
    <property type="entry name" value="Ig-like_dom_sf"/>
</dbReference>
<accession>A0A803JEX5</accession>
<evidence type="ECO:0000259" key="5">
    <source>
        <dbReference type="PROSITE" id="PS50835"/>
    </source>
</evidence>
<dbReference type="InterPro" id="IPR007110">
    <property type="entry name" value="Ig-like_dom"/>
</dbReference>
<dbReference type="CTD" id="146722"/>
<dbReference type="SMART" id="SM00409">
    <property type="entry name" value="IG"/>
    <property type="match status" value="1"/>
</dbReference>
<dbReference type="GeneTree" id="ENSGT00940000154332"/>
<feature type="signal peptide" evidence="4">
    <location>
        <begin position="1"/>
        <end position="25"/>
    </location>
</feature>
<proteinExistence type="predicted"/>
<dbReference type="Pfam" id="PF07686">
    <property type="entry name" value="V-set"/>
    <property type="match status" value="1"/>
</dbReference>
<dbReference type="SUPFAM" id="SSF48726">
    <property type="entry name" value="Immunoglobulin"/>
    <property type="match status" value="1"/>
</dbReference>
<dbReference type="GO" id="GO:0007165">
    <property type="term" value="P:signal transduction"/>
    <property type="evidence" value="ECO:0000318"/>
    <property type="project" value="GO_Central"/>
</dbReference>
<evidence type="ECO:0000256" key="2">
    <source>
        <dbReference type="ARBA" id="ARBA00022692"/>
    </source>
</evidence>
<dbReference type="InterPro" id="IPR013106">
    <property type="entry name" value="Ig_V-set"/>
</dbReference>
<evidence type="ECO:0000313" key="6">
    <source>
        <dbReference type="Ensembl" id="ENSXETP00000106440"/>
    </source>
</evidence>
<dbReference type="PANTHER" id="PTHR11860">
    <property type="entry name" value="POLYMERIC-IMMUNOGLOBULIN RECEPTOR"/>
    <property type="match status" value="1"/>
</dbReference>
<keyword evidence="7" id="KW-1185">Reference proteome</keyword>
<keyword evidence="4" id="KW-0732">Signal</keyword>
<feature type="chain" id="PRO_5044662855" evidence="4">
    <location>
        <begin position="26"/>
        <end position="375"/>
    </location>
</feature>
<evidence type="ECO:0000313" key="8">
    <source>
        <dbReference type="RefSeq" id="XP_031750854.1"/>
    </source>
</evidence>
<dbReference type="GO" id="GO:0004888">
    <property type="term" value="F:transmembrane signaling receptor activity"/>
    <property type="evidence" value="ECO:0000318"/>
    <property type="project" value="GO_Central"/>
</dbReference>
<gene>
    <name evidence="9" type="primary">cd300lf</name>
    <name evidence="6 8" type="synonym">LOC100490037</name>
</gene>
<evidence type="ECO:0000256" key="3">
    <source>
        <dbReference type="ARBA" id="ARBA00023136"/>
    </source>
</evidence>
<dbReference type="GO" id="GO:0005886">
    <property type="term" value="C:plasma membrane"/>
    <property type="evidence" value="ECO:0000318"/>
    <property type="project" value="GO_Central"/>
</dbReference>
<dbReference type="PANTHER" id="PTHR11860:SF87">
    <property type="entry name" value="CMRF35-LIKE MOLECULE 8"/>
    <property type="match status" value="1"/>
</dbReference>
<dbReference type="RefSeq" id="XP_031750854.1">
    <property type="nucleotide sequence ID" value="XM_031894994.1"/>
</dbReference>
<evidence type="ECO:0000256" key="4">
    <source>
        <dbReference type="SAM" id="SignalP"/>
    </source>
</evidence>
<evidence type="ECO:0000313" key="7">
    <source>
        <dbReference type="Proteomes" id="UP000008143"/>
    </source>
</evidence>
<dbReference type="InterPro" id="IPR013783">
    <property type="entry name" value="Ig-like_fold"/>
</dbReference>
<keyword evidence="2" id="KW-0812">Transmembrane</keyword>
<evidence type="ECO:0000313" key="9">
    <source>
        <dbReference type="Xenbase" id="XB-GENE-29080015"/>
    </source>
</evidence>
<comment type="subcellular location">
    <subcellularLocation>
        <location evidence="1">Membrane</location>
    </subcellularLocation>
</comment>
<dbReference type="Ensembl" id="ENSXETT00000116305">
    <property type="protein sequence ID" value="ENSXETP00000106440"/>
    <property type="gene ID" value="ENSXETG00000005284"/>
</dbReference>
<dbReference type="AlphaFoldDB" id="A0A803JEX5"/>
<dbReference type="Proteomes" id="UP000008143">
    <property type="component" value="Chromosome 1"/>
</dbReference>
<dbReference type="InterPro" id="IPR003599">
    <property type="entry name" value="Ig_sub"/>
</dbReference>
<dbReference type="CDD" id="cd05716">
    <property type="entry name" value="IgV_pIgR_like"/>
    <property type="match status" value="1"/>
</dbReference>
<reference evidence="6" key="1">
    <citation type="journal article" date="2010" name="Science">
        <title>The genome of the Western clawed frog Xenopus tropicalis.</title>
        <authorList>
            <person name="Hellsten U."/>
            <person name="Harland R.M."/>
            <person name="Gilchrist M.J."/>
            <person name="Hendrix D."/>
            <person name="Jurka J."/>
            <person name="Kapitonov V."/>
            <person name="Ovcharenko I."/>
            <person name="Putnam N.H."/>
            <person name="Shu S."/>
            <person name="Taher L."/>
            <person name="Blitz I.L."/>
            <person name="Blumberg B."/>
            <person name="Dichmann D.S."/>
            <person name="Dubchak I."/>
            <person name="Amaya E."/>
            <person name="Detter J.C."/>
            <person name="Fletcher R."/>
            <person name="Gerhard D.S."/>
            <person name="Goodstein D."/>
            <person name="Graves T."/>
            <person name="Grigoriev I.V."/>
            <person name="Grimwood J."/>
            <person name="Kawashima T."/>
            <person name="Lindquist E."/>
            <person name="Lucas S.M."/>
            <person name="Mead P.E."/>
            <person name="Mitros T."/>
            <person name="Ogino H."/>
            <person name="Ohta Y."/>
            <person name="Poliakov A.V."/>
            <person name="Pollet N."/>
            <person name="Robert J."/>
            <person name="Salamov A."/>
            <person name="Sater A.K."/>
            <person name="Schmutz J."/>
            <person name="Terry A."/>
            <person name="Vize P.D."/>
            <person name="Warren W.C."/>
            <person name="Wells D."/>
            <person name="Wills A."/>
            <person name="Wilson R.K."/>
            <person name="Zimmerman L.B."/>
            <person name="Zorn A.M."/>
            <person name="Grainger R."/>
            <person name="Grammer T."/>
            <person name="Khokha M.K."/>
            <person name="Richardson P.M."/>
            <person name="Rokhsar D.S."/>
        </authorList>
    </citation>
    <scope>NUCLEOTIDE SEQUENCE [LARGE SCALE GENOMIC DNA]</scope>
    <source>
        <strain evidence="6">Nigerian</strain>
    </source>
</reference>
<organism evidence="6">
    <name type="scientific">Xenopus tropicalis</name>
    <name type="common">Western clawed frog</name>
    <name type="synonym">Silurana tropicalis</name>
    <dbReference type="NCBI Taxonomy" id="8364"/>
    <lineage>
        <taxon>Eukaryota</taxon>
        <taxon>Metazoa</taxon>
        <taxon>Chordata</taxon>
        <taxon>Craniata</taxon>
        <taxon>Vertebrata</taxon>
        <taxon>Euteleostomi</taxon>
        <taxon>Amphibia</taxon>
        <taxon>Batrachia</taxon>
        <taxon>Anura</taxon>
        <taxon>Pipoidea</taxon>
        <taxon>Pipidae</taxon>
        <taxon>Xenopodinae</taxon>
        <taxon>Xenopus</taxon>
        <taxon>Silurana</taxon>
    </lineage>
</organism>
<sequence length="375" mass="42597">MKVPAIYTAQWALVTVLSTLRGIRCLTGPASPVPVRSRESLTVRCSYQTGFESHKKYWCKGGFWKNCDIVITTSGTEGDTTSGRFTIRDEQTQRTFSVTMTGVTQEDEDTYFCGVERFWTADDMYEIKVTVLPGVCRREAPWTDVLDFPETFQELSVGESIGVSCREQYEKKTLMLQCKEEAGNIHFFPRDLLTSCKEKCRRVGILSPNITLFPDQEYYGPGEEVTVRCPEGSEPNVRVLQCVPEATGNRWNTTRVFCSQTSFTLGPSHVINQTEIHPWDPWDLYMGPTFGLVIPISLKLLGLLSFLCWKGISTLSGKYCKSSKAPTEPHTEPHAISGCKESNVYHQDDKWENKRIFSEREEELYENLDHCIPGK</sequence>
<dbReference type="Bgee" id="ENSXETG00000005284">
    <property type="expression patterns" value="Expressed in liver and 3 other cell types or tissues"/>
</dbReference>
<dbReference type="InterPro" id="IPR050671">
    <property type="entry name" value="CD300_family_receptors"/>
</dbReference>
<dbReference type="Reactome" id="R-XTR-198933">
    <property type="pathway name" value="Immunoregulatory interactions between a Lymphoid and a non-Lymphoid cell"/>
</dbReference>
<dbReference type="Xenbase" id="XB-GENE-29080015">
    <property type="gene designation" value="cd300lf"/>
</dbReference>
<keyword evidence="3" id="KW-0472">Membrane</keyword>
<protein>
    <submittedName>
        <fullName evidence="6 8">CMRF35-like molecule 5</fullName>
    </submittedName>
</protein>
<dbReference type="Reactome" id="R-XTR-6798695">
    <property type="pathway name" value="Neutrophil degranulation"/>
</dbReference>
<evidence type="ECO:0000256" key="1">
    <source>
        <dbReference type="ARBA" id="ARBA00004370"/>
    </source>
</evidence>
<dbReference type="AGR" id="Xenbase:XB-GENE-29080015"/>
<dbReference type="PROSITE" id="PS50835">
    <property type="entry name" value="IG_LIKE"/>
    <property type="match status" value="1"/>
</dbReference>
<reference evidence="6" key="2">
    <citation type="submission" date="2021-03" db="UniProtKB">
        <authorList>
            <consortium name="Ensembl"/>
        </authorList>
    </citation>
    <scope>IDENTIFICATION</scope>
</reference>
<dbReference type="OrthoDB" id="8920197at2759"/>
<feature type="domain" description="Ig-like" evidence="5">
    <location>
        <begin position="4"/>
        <end position="130"/>
    </location>
</feature>
<name>A0A803JEX5_XENTR</name>
<dbReference type="Gene3D" id="2.60.40.10">
    <property type="entry name" value="Immunoglobulins"/>
    <property type="match status" value="1"/>
</dbReference>